<gene>
    <name evidence="2" type="ORF">CTM88_20030</name>
</gene>
<dbReference type="OrthoDB" id="9131804at2"/>
<evidence type="ECO:0000313" key="2">
    <source>
        <dbReference type="EMBL" id="PSU23056.1"/>
    </source>
</evidence>
<dbReference type="InterPro" id="IPR036390">
    <property type="entry name" value="WH_DNA-bd_sf"/>
</dbReference>
<organism evidence="2 3">
    <name type="scientific">Photobacterium aquimaris</name>
    <dbReference type="NCBI Taxonomy" id="512643"/>
    <lineage>
        <taxon>Bacteria</taxon>
        <taxon>Pseudomonadati</taxon>
        <taxon>Pseudomonadota</taxon>
        <taxon>Gammaproteobacteria</taxon>
        <taxon>Vibrionales</taxon>
        <taxon>Vibrionaceae</taxon>
        <taxon>Photobacterium</taxon>
    </lineage>
</organism>
<dbReference type="Pfam" id="PF21984">
    <property type="entry name" value="DnaD_N"/>
    <property type="match status" value="1"/>
</dbReference>
<accession>A0A2T3IEW0</accession>
<name>A0A2T3IEW0_9GAMM</name>
<dbReference type="SUPFAM" id="SSF46785">
    <property type="entry name" value="Winged helix' DNA-binding domain"/>
    <property type="match status" value="1"/>
</dbReference>
<feature type="domain" description="DnaD N-terminal" evidence="1">
    <location>
        <begin position="29"/>
        <end position="122"/>
    </location>
</feature>
<proteinExistence type="predicted"/>
<reference evidence="2 3" key="1">
    <citation type="submission" date="2018-03" db="EMBL/GenBank/DDBJ databases">
        <title>Whole genome sequencing of Histamine producing bacteria.</title>
        <authorList>
            <person name="Butler K."/>
        </authorList>
    </citation>
    <scope>NUCLEOTIDE SEQUENCE [LARGE SCALE GENOMIC DNA]</scope>
    <source>
        <strain evidence="2 3">BS2</strain>
    </source>
</reference>
<dbReference type="InterPro" id="IPR036388">
    <property type="entry name" value="WH-like_DNA-bd_sf"/>
</dbReference>
<dbReference type="RefSeq" id="WP_065177085.1">
    <property type="nucleotide sequence ID" value="NZ_LZFA01000048.1"/>
</dbReference>
<sequence length="156" mass="17721">MSAIKEEKDIKKHVEKWGKPNIDAGWTIIPNSLLENQARLGLTCIDMMVLINLITHWWEKDNAPHPAKKRLANILGVSTKTIQRSMVNLEQCGVLKRIDRYRDSGGRTTNNYDLTMIADVLTPFSNEILAEKKEKALSEINRPRKRGRGLLPTSST</sequence>
<protein>
    <submittedName>
        <fullName evidence="2">Helix-turn-helix domain-containing protein</fullName>
    </submittedName>
</protein>
<dbReference type="InterPro" id="IPR053843">
    <property type="entry name" value="DnaD_N"/>
</dbReference>
<dbReference type="Gene3D" id="1.10.10.10">
    <property type="entry name" value="Winged helix-like DNA-binding domain superfamily/Winged helix DNA-binding domain"/>
    <property type="match status" value="1"/>
</dbReference>
<dbReference type="EMBL" id="PYMK01000034">
    <property type="protein sequence ID" value="PSU23056.1"/>
    <property type="molecule type" value="Genomic_DNA"/>
</dbReference>
<evidence type="ECO:0000313" key="3">
    <source>
        <dbReference type="Proteomes" id="UP000240254"/>
    </source>
</evidence>
<dbReference type="AlphaFoldDB" id="A0A2T3IEW0"/>
<comment type="caution">
    <text evidence="2">The sequence shown here is derived from an EMBL/GenBank/DDBJ whole genome shotgun (WGS) entry which is preliminary data.</text>
</comment>
<dbReference type="Proteomes" id="UP000240254">
    <property type="component" value="Unassembled WGS sequence"/>
</dbReference>
<evidence type="ECO:0000259" key="1">
    <source>
        <dbReference type="Pfam" id="PF21984"/>
    </source>
</evidence>